<evidence type="ECO:0000256" key="1">
    <source>
        <dbReference type="SAM" id="MobiDB-lite"/>
    </source>
</evidence>
<evidence type="ECO:0000313" key="3">
    <source>
        <dbReference type="EMBL" id="CAL4772162.1"/>
    </source>
</evidence>
<protein>
    <submittedName>
        <fullName evidence="3">LMBR1 domain-containing protein 2-like A</fullName>
    </submittedName>
</protein>
<proteinExistence type="predicted"/>
<name>A0A9P1C5G0_9DINO</name>
<dbReference type="Proteomes" id="UP001152797">
    <property type="component" value="Unassembled WGS sequence"/>
</dbReference>
<feature type="compositionally biased region" description="Low complexity" evidence="1">
    <location>
        <begin position="336"/>
        <end position="347"/>
    </location>
</feature>
<accession>A0A9P1C5G0</accession>
<comment type="caution">
    <text evidence="2">The sequence shown here is derived from an EMBL/GenBank/DDBJ whole genome shotgun (WGS) entry which is preliminary data.</text>
</comment>
<dbReference type="EMBL" id="CAMXCT010000926">
    <property type="protein sequence ID" value="CAI3984850.1"/>
    <property type="molecule type" value="Genomic_DNA"/>
</dbReference>
<dbReference type="AlphaFoldDB" id="A0A9P1C5G0"/>
<feature type="compositionally biased region" description="Polar residues" evidence="1">
    <location>
        <begin position="161"/>
        <end position="178"/>
    </location>
</feature>
<sequence>MHRRARRGDDLGLNCRQLCISGSAPALQVGGSSRSSTPAKAKRRGAPHAGLVGQLSSTFAAPLEECFTLEKLHRVALQISGRLSSHRLAFAALVAAVSGRCTSMLRKGWSMEEATEALPLLGDLWQAGLLYVPGDTCRSAVATALATLVSGGRRETPPRSPSATALSALSRPSSTGSGSHAVPRENMEQRLKRWCRSCEIFESAASMELLTRERSTLVEDQLFEELKRLLAGAREEDLRKAAPKIKLGSVPLSRASALMVKARRPHQQNTGSAEPSELESLKVSETISAIAFEVVRNTEMASGETAVGARAALEENGLVVRRAGQERGNGIIERLPGSSRSPPSTRGFVSPESGTLSSMESGAAWYSPASIWKSKEEGPSGLPEFDAFSVSQGEHLIAAARKASQLSALEGGLLRLEAARQEMRRAKGGSLALHPLGRLQAIGLSEERRCSTRT</sequence>
<dbReference type="EMBL" id="CAMXCT030000926">
    <property type="protein sequence ID" value="CAL4772162.1"/>
    <property type="molecule type" value="Genomic_DNA"/>
</dbReference>
<gene>
    <name evidence="2" type="ORF">C1SCF055_LOCUS12355</name>
</gene>
<keyword evidence="4" id="KW-1185">Reference proteome</keyword>
<organism evidence="2">
    <name type="scientific">Cladocopium goreaui</name>
    <dbReference type="NCBI Taxonomy" id="2562237"/>
    <lineage>
        <taxon>Eukaryota</taxon>
        <taxon>Sar</taxon>
        <taxon>Alveolata</taxon>
        <taxon>Dinophyceae</taxon>
        <taxon>Suessiales</taxon>
        <taxon>Symbiodiniaceae</taxon>
        <taxon>Cladocopium</taxon>
    </lineage>
</organism>
<dbReference type="EMBL" id="CAMXCT020000926">
    <property type="protein sequence ID" value="CAL1138225.1"/>
    <property type="molecule type" value="Genomic_DNA"/>
</dbReference>
<evidence type="ECO:0000313" key="2">
    <source>
        <dbReference type="EMBL" id="CAI3984850.1"/>
    </source>
</evidence>
<dbReference type="OrthoDB" id="434417at2759"/>
<evidence type="ECO:0000313" key="4">
    <source>
        <dbReference type="Proteomes" id="UP001152797"/>
    </source>
</evidence>
<feature type="region of interest" description="Disordered" evidence="1">
    <location>
        <begin position="28"/>
        <end position="47"/>
    </location>
</feature>
<feature type="region of interest" description="Disordered" evidence="1">
    <location>
        <begin position="150"/>
        <end position="185"/>
    </location>
</feature>
<reference evidence="3 4" key="2">
    <citation type="submission" date="2024-05" db="EMBL/GenBank/DDBJ databases">
        <authorList>
            <person name="Chen Y."/>
            <person name="Shah S."/>
            <person name="Dougan E. K."/>
            <person name="Thang M."/>
            <person name="Chan C."/>
        </authorList>
    </citation>
    <scope>NUCLEOTIDE SEQUENCE [LARGE SCALE GENOMIC DNA]</scope>
</reference>
<feature type="region of interest" description="Disordered" evidence="1">
    <location>
        <begin position="329"/>
        <end position="360"/>
    </location>
</feature>
<reference evidence="2" key="1">
    <citation type="submission" date="2022-10" db="EMBL/GenBank/DDBJ databases">
        <authorList>
            <person name="Chen Y."/>
            <person name="Dougan E. K."/>
            <person name="Chan C."/>
            <person name="Rhodes N."/>
            <person name="Thang M."/>
        </authorList>
    </citation>
    <scope>NUCLEOTIDE SEQUENCE</scope>
</reference>